<organism evidence="1 2">
    <name type="scientific">Faecalicatena acetigenes</name>
    <dbReference type="NCBI Taxonomy" id="2981790"/>
    <lineage>
        <taxon>Bacteria</taxon>
        <taxon>Bacillati</taxon>
        <taxon>Bacillota</taxon>
        <taxon>Clostridia</taxon>
        <taxon>Lachnospirales</taxon>
        <taxon>Lachnospiraceae</taxon>
        <taxon>Faecalicatena</taxon>
    </lineage>
</organism>
<protein>
    <submittedName>
        <fullName evidence="1">Uncharacterized protein</fullName>
    </submittedName>
</protein>
<dbReference type="EMBL" id="JAOQJX010000025">
    <property type="protein sequence ID" value="MCU6748553.1"/>
    <property type="molecule type" value="Genomic_DNA"/>
</dbReference>
<reference evidence="1 2" key="1">
    <citation type="journal article" date="2021" name="ISME Commun">
        <title>Automated analysis of genomic sequences facilitates high-throughput and comprehensive description of bacteria.</title>
        <authorList>
            <person name="Hitch T.C.A."/>
        </authorList>
    </citation>
    <scope>NUCLEOTIDE SEQUENCE [LARGE SCALE GENOMIC DNA]</scope>
    <source>
        <strain evidence="1 2">H2_18</strain>
    </source>
</reference>
<evidence type="ECO:0000313" key="2">
    <source>
        <dbReference type="Proteomes" id="UP001652394"/>
    </source>
</evidence>
<gene>
    <name evidence="1" type="ORF">OCV51_12970</name>
</gene>
<sequence>MVYQWELEKVKDWSVSQLKNRIHREVDCGQPAPGCVSVEAMRMELRRRGEEPVGYHNT</sequence>
<accession>A0ABT2TE33</accession>
<comment type="caution">
    <text evidence="1">The sequence shown here is derived from an EMBL/GenBank/DDBJ whole genome shotgun (WGS) entry which is preliminary data.</text>
</comment>
<proteinExistence type="predicted"/>
<evidence type="ECO:0000313" key="1">
    <source>
        <dbReference type="EMBL" id="MCU6748553.1"/>
    </source>
</evidence>
<dbReference type="Proteomes" id="UP001652394">
    <property type="component" value="Unassembled WGS sequence"/>
</dbReference>
<dbReference type="RefSeq" id="WP_162858231.1">
    <property type="nucleotide sequence ID" value="NZ_JAOQJX010000025.1"/>
</dbReference>
<keyword evidence="2" id="KW-1185">Reference proteome</keyword>
<name>A0ABT2TE33_9FIRM</name>